<dbReference type="AlphaFoldDB" id="G5IDN4"/>
<evidence type="ECO:0000313" key="2">
    <source>
        <dbReference type="Proteomes" id="UP000005384"/>
    </source>
</evidence>
<sequence>MSYKRTHLSRLNLLVVVLSAVFCLVVLGAAGYMVSANSQPVQAAAEPFSLVAEGNVKTGTLNQDPEVRQRELNSAVEEGMLAFSINATPFMKNGRATANLLVENPPENTMRFTITIRRDDSGEMIYQSGYLDPEQYIDDVPLDVEMPKGEYPCTAYFDAYRISDNAYVGRAGAQITLYVLE</sequence>
<evidence type="ECO:0000313" key="1">
    <source>
        <dbReference type="EMBL" id="EHI60402.1"/>
    </source>
</evidence>
<dbReference type="PATRIC" id="fig|742737.3.peg.1634"/>
<protein>
    <submittedName>
        <fullName evidence="1">Uncharacterized protein</fullName>
    </submittedName>
</protein>
<proteinExistence type="predicted"/>
<dbReference type="EMBL" id="ADLN01000023">
    <property type="protein sequence ID" value="EHI60402.1"/>
    <property type="molecule type" value="Genomic_DNA"/>
</dbReference>
<organism evidence="1 2">
    <name type="scientific">Hungatella hathewayi WAL-18680</name>
    <dbReference type="NCBI Taxonomy" id="742737"/>
    <lineage>
        <taxon>Bacteria</taxon>
        <taxon>Bacillati</taxon>
        <taxon>Bacillota</taxon>
        <taxon>Clostridia</taxon>
        <taxon>Lachnospirales</taxon>
        <taxon>Lachnospiraceae</taxon>
        <taxon>Hungatella</taxon>
    </lineage>
</organism>
<dbReference type="OrthoDB" id="2166499at2"/>
<keyword evidence="2" id="KW-1185">Reference proteome</keyword>
<dbReference type="Proteomes" id="UP000005384">
    <property type="component" value="Unassembled WGS sequence"/>
</dbReference>
<name>G5IDN4_9FIRM</name>
<dbReference type="HOGENOM" id="CLU_098580_1_0_9"/>
<reference evidence="1 2" key="1">
    <citation type="submission" date="2011-08" db="EMBL/GenBank/DDBJ databases">
        <title>The Genome Sequence of Clostridium hathewayi WAL-18680.</title>
        <authorList>
            <consortium name="The Broad Institute Genome Sequencing Platform"/>
            <person name="Earl A."/>
            <person name="Ward D."/>
            <person name="Feldgarden M."/>
            <person name="Gevers D."/>
            <person name="Finegold S.M."/>
            <person name="Summanen P.H."/>
            <person name="Molitoris D.R."/>
            <person name="Song M."/>
            <person name="Daigneault M."/>
            <person name="Allen-Vercoe E."/>
            <person name="Young S.K."/>
            <person name="Zeng Q."/>
            <person name="Gargeya S."/>
            <person name="Fitzgerald M."/>
            <person name="Haas B."/>
            <person name="Abouelleil A."/>
            <person name="Alvarado L."/>
            <person name="Arachchi H.M."/>
            <person name="Berlin A."/>
            <person name="Brown A."/>
            <person name="Chapman S.B."/>
            <person name="Chen Z."/>
            <person name="Dunbar C."/>
            <person name="Freedman E."/>
            <person name="Gearin G."/>
            <person name="Gellesch M."/>
            <person name="Goldberg J."/>
            <person name="Griggs A."/>
            <person name="Gujja S."/>
            <person name="Heiman D."/>
            <person name="Howarth C."/>
            <person name="Larson L."/>
            <person name="Lui A."/>
            <person name="MacDonald P.J.P."/>
            <person name="Montmayeur A."/>
            <person name="Murphy C."/>
            <person name="Neiman D."/>
            <person name="Pearson M."/>
            <person name="Priest M."/>
            <person name="Roberts A."/>
            <person name="Saif S."/>
            <person name="Shea T."/>
            <person name="Shenoy N."/>
            <person name="Sisk P."/>
            <person name="Stolte C."/>
            <person name="Sykes S."/>
            <person name="Wortman J."/>
            <person name="Nusbaum C."/>
            <person name="Birren B."/>
        </authorList>
    </citation>
    <scope>NUCLEOTIDE SEQUENCE [LARGE SCALE GENOMIC DNA]</scope>
    <source>
        <strain evidence="1 2">WAL-18680</strain>
    </source>
</reference>
<gene>
    <name evidence="1" type="ORF">HMPREF9473_01611</name>
</gene>
<accession>G5IDN4</accession>
<dbReference type="RefSeq" id="WP_006779596.1">
    <property type="nucleotide sequence ID" value="NZ_CP040506.1"/>
</dbReference>
<comment type="caution">
    <text evidence="1">The sequence shown here is derived from an EMBL/GenBank/DDBJ whole genome shotgun (WGS) entry which is preliminary data.</text>
</comment>